<keyword evidence="1" id="KW-1133">Transmembrane helix</keyword>
<evidence type="ECO:0000259" key="2">
    <source>
        <dbReference type="Pfam" id="PF12773"/>
    </source>
</evidence>
<evidence type="ECO:0000313" key="4">
    <source>
        <dbReference type="Proteomes" id="UP000199506"/>
    </source>
</evidence>
<dbReference type="AlphaFoldDB" id="A0A1H7MZJ1"/>
<sequence>MVFRRCPQCGSTSDDQYGFCIKCGWEFAKIDATKNLCPLCGHENPNEADFCVKCGAPLVFKNHPNEEQRNITPIVINKEVAGTPIQKNSGGWIKWIIILGYIFSILGGLLGLIIAIYLVTRKEATVRKHGIIQLAIFAFYIVLIAALYATGMIPADVITNYQQLIAGNMTLP</sequence>
<accession>A0A1H7MZJ1</accession>
<name>A0A1H7MZJ1_9EURY</name>
<dbReference type="EMBL" id="FOAK01000011">
    <property type="protein sequence ID" value="SEL16736.1"/>
    <property type="molecule type" value="Genomic_DNA"/>
</dbReference>
<protein>
    <submittedName>
        <fullName evidence="3">Double zinc ribbon</fullName>
    </submittedName>
</protein>
<dbReference type="RefSeq" id="WP_091699696.1">
    <property type="nucleotide sequence ID" value="NZ_FOAK01000011.1"/>
</dbReference>
<feature type="transmembrane region" description="Helical" evidence="1">
    <location>
        <begin position="92"/>
        <end position="119"/>
    </location>
</feature>
<gene>
    <name evidence="3" type="ORF">SAMN05216439_0096</name>
</gene>
<feature type="transmembrane region" description="Helical" evidence="1">
    <location>
        <begin position="131"/>
        <end position="151"/>
    </location>
</feature>
<dbReference type="OrthoDB" id="76153at2157"/>
<evidence type="ECO:0000256" key="1">
    <source>
        <dbReference type="SAM" id="Phobius"/>
    </source>
</evidence>
<reference evidence="3 4" key="1">
    <citation type="submission" date="2016-10" db="EMBL/GenBank/DDBJ databases">
        <authorList>
            <person name="de Groot N.N."/>
        </authorList>
    </citation>
    <scope>NUCLEOTIDE SEQUENCE [LARGE SCALE GENOMIC DNA]</scope>
    <source>
        <strain evidence="3 4">DSM 11978</strain>
    </source>
</reference>
<organism evidence="3 4">
    <name type="scientific">Methanobrevibacter gottschalkii</name>
    <dbReference type="NCBI Taxonomy" id="190974"/>
    <lineage>
        <taxon>Archaea</taxon>
        <taxon>Methanobacteriati</taxon>
        <taxon>Methanobacteriota</taxon>
        <taxon>Methanomada group</taxon>
        <taxon>Methanobacteria</taxon>
        <taxon>Methanobacteriales</taxon>
        <taxon>Methanobacteriaceae</taxon>
        <taxon>Methanobrevibacter</taxon>
    </lineage>
</organism>
<proteinExistence type="predicted"/>
<dbReference type="Pfam" id="PF12773">
    <property type="entry name" value="DZR"/>
    <property type="match status" value="1"/>
</dbReference>
<evidence type="ECO:0000313" key="3">
    <source>
        <dbReference type="EMBL" id="SEL16736.1"/>
    </source>
</evidence>
<feature type="domain" description="DZANK-type" evidence="2">
    <location>
        <begin position="6"/>
        <end position="55"/>
    </location>
</feature>
<keyword evidence="1" id="KW-0472">Membrane</keyword>
<dbReference type="InterPro" id="IPR025874">
    <property type="entry name" value="DZR"/>
</dbReference>
<dbReference type="Proteomes" id="UP000199506">
    <property type="component" value="Unassembled WGS sequence"/>
</dbReference>
<keyword evidence="1" id="KW-0812">Transmembrane</keyword>